<keyword evidence="5" id="KW-0949">S-adenosyl-L-methionine</keyword>
<evidence type="ECO:0000256" key="4">
    <source>
        <dbReference type="ARBA" id="ARBA00022679"/>
    </source>
</evidence>
<dbReference type="STRING" id="341454.A0A4S2MYX0"/>
<dbReference type="SUPFAM" id="SSF53335">
    <property type="entry name" value="S-adenosyl-L-methionine-dependent methyltransferases"/>
    <property type="match status" value="1"/>
</dbReference>
<sequence length="425" mass="47549">MSDNHIPNHCASSSHSHPHPPTHSHDESSAYPPAGSSDIGDIYTVLSSYHCYRRLAHLSLTHTRRQTFYALPLSQQNLLSAPPISFLDTLNSLDEAVSNNADLADAIFEVSVDCFGADMEVCRDPRFGKLPNADEMEKVRSTLKQFYRDWSAEGEEERKAAYGPVKDELSRRFGEHSYEEKHSISILVPGAGLARLAFDLAVLGYTCQGNEHSFHQLMASNYILNFSPSANCHTLHPWCHTFSNHRTRSGQLKGVTIPDVHPASLLRSAGDRFSMAAGSFVREYNTPESKATFDVVATVFFIDTAVNVVDYLYTIWNALKPGGVWINTGPLLWHWEGREVVRDPGDEDADGGEKVKGVELTVEEVLVLAEKIGFKVERKGRMDRGEYVGAGEESMLKYVYEGEYWVAVKEGVEKEVKEEENDLFE</sequence>
<name>A0A4S2MYX0_9PEZI</name>
<gene>
    <name evidence="7" type="ORF">EX30DRAFT_395186</name>
</gene>
<dbReference type="Pfam" id="PF07942">
    <property type="entry name" value="CARME"/>
    <property type="match status" value="1"/>
</dbReference>
<keyword evidence="8" id="KW-1185">Reference proteome</keyword>
<evidence type="ECO:0000313" key="8">
    <source>
        <dbReference type="Proteomes" id="UP000298138"/>
    </source>
</evidence>
<dbReference type="EC" id="2.1.1.22" evidence="2"/>
<dbReference type="Proteomes" id="UP000298138">
    <property type="component" value="Unassembled WGS sequence"/>
</dbReference>
<evidence type="ECO:0000313" key="7">
    <source>
        <dbReference type="EMBL" id="TGZ81783.1"/>
    </source>
</evidence>
<organism evidence="7 8">
    <name type="scientific">Ascodesmis nigricans</name>
    <dbReference type="NCBI Taxonomy" id="341454"/>
    <lineage>
        <taxon>Eukaryota</taxon>
        <taxon>Fungi</taxon>
        <taxon>Dikarya</taxon>
        <taxon>Ascomycota</taxon>
        <taxon>Pezizomycotina</taxon>
        <taxon>Pezizomycetes</taxon>
        <taxon>Pezizales</taxon>
        <taxon>Ascodesmidaceae</taxon>
        <taxon>Ascodesmis</taxon>
    </lineage>
</organism>
<keyword evidence="3" id="KW-0489">Methyltransferase</keyword>
<evidence type="ECO:0000256" key="2">
    <source>
        <dbReference type="ARBA" id="ARBA00012003"/>
    </source>
</evidence>
<dbReference type="OrthoDB" id="978at2759"/>
<protein>
    <recommendedName>
        <fullName evidence="2">carnosine N-methyltransferase</fullName>
        <ecNumber evidence="2">2.1.1.22</ecNumber>
    </recommendedName>
</protein>
<evidence type="ECO:0000256" key="1">
    <source>
        <dbReference type="ARBA" id="ARBA00010086"/>
    </source>
</evidence>
<dbReference type="PANTHER" id="PTHR12303:SF6">
    <property type="entry name" value="CARNOSINE N-METHYLTRANSFERASE"/>
    <property type="match status" value="1"/>
</dbReference>
<dbReference type="EMBL" id="ML220117">
    <property type="protein sequence ID" value="TGZ81783.1"/>
    <property type="molecule type" value="Genomic_DNA"/>
</dbReference>
<dbReference type="SMART" id="SM01296">
    <property type="entry name" value="N2227"/>
    <property type="match status" value="1"/>
</dbReference>
<dbReference type="InterPro" id="IPR012901">
    <property type="entry name" value="CARME"/>
</dbReference>
<reference evidence="7 8" key="1">
    <citation type="submission" date="2019-04" db="EMBL/GenBank/DDBJ databases">
        <title>Comparative genomics and transcriptomics to analyze fruiting body development in filamentous ascomycetes.</title>
        <authorList>
            <consortium name="DOE Joint Genome Institute"/>
            <person name="Lutkenhaus R."/>
            <person name="Traeger S."/>
            <person name="Breuer J."/>
            <person name="Kuo A."/>
            <person name="Lipzen A."/>
            <person name="Pangilinan J."/>
            <person name="Dilworth D."/>
            <person name="Sandor L."/>
            <person name="Poggeler S."/>
            <person name="Barry K."/>
            <person name="Grigoriev I.V."/>
            <person name="Nowrousian M."/>
        </authorList>
    </citation>
    <scope>NUCLEOTIDE SEQUENCE [LARGE SCALE GENOMIC DNA]</scope>
    <source>
        <strain evidence="7 8">CBS 389.68</strain>
    </source>
</reference>
<dbReference type="InterPro" id="IPR029063">
    <property type="entry name" value="SAM-dependent_MTases_sf"/>
</dbReference>
<dbReference type="GO" id="GO:0032259">
    <property type="term" value="P:methylation"/>
    <property type="evidence" value="ECO:0007669"/>
    <property type="project" value="UniProtKB-KW"/>
</dbReference>
<evidence type="ECO:0000256" key="5">
    <source>
        <dbReference type="ARBA" id="ARBA00022691"/>
    </source>
</evidence>
<dbReference type="AlphaFoldDB" id="A0A4S2MYX0"/>
<dbReference type="GO" id="GO:0030735">
    <property type="term" value="F:carnosine N-methyltransferase activity"/>
    <property type="evidence" value="ECO:0007669"/>
    <property type="project" value="UniProtKB-EC"/>
</dbReference>
<dbReference type="Gene3D" id="3.40.50.150">
    <property type="entry name" value="Vaccinia Virus protein VP39"/>
    <property type="match status" value="1"/>
</dbReference>
<dbReference type="FunCoup" id="A0A4S2MYX0">
    <property type="interactions" value="411"/>
</dbReference>
<evidence type="ECO:0000256" key="6">
    <source>
        <dbReference type="SAM" id="MobiDB-lite"/>
    </source>
</evidence>
<comment type="similarity">
    <text evidence="1">Belongs to the carnosine N-methyltransferase family.</text>
</comment>
<dbReference type="InParanoid" id="A0A4S2MYX0"/>
<dbReference type="PANTHER" id="PTHR12303">
    <property type="entry name" value="CARNOSINE N-METHYLTRANSFERASE"/>
    <property type="match status" value="1"/>
</dbReference>
<evidence type="ECO:0000256" key="3">
    <source>
        <dbReference type="ARBA" id="ARBA00022603"/>
    </source>
</evidence>
<feature type="region of interest" description="Disordered" evidence="6">
    <location>
        <begin position="1"/>
        <end position="33"/>
    </location>
</feature>
<accession>A0A4S2MYX0</accession>
<keyword evidence="4" id="KW-0808">Transferase</keyword>
<proteinExistence type="inferred from homology"/>